<dbReference type="EMBL" id="JFHE01000001">
    <property type="protein sequence ID" value="KDR37163.1"/>
    <property type="molecule type" value="Genomic_DNA"/>
</dbReference>
<dbReference type="GO" id="GO:0002161">
    <property type="term" value="F:aminoacyl-tRNA deacylase activity"/>
    <property type="evidence" value="ECO:0007669"/>
    <property type="project" value="UniProtKB-ARBA"/>
</dbReference>
<evidence type="ECO:0000313" key="9">
    <source>
        <dbReference type="EMBL" id="KDR37163.1"/>
    </source>
</evidence>
<keyword evidence="9" id="KW-0378">Hydrolase</keyword>
<dbReference type="GO" id="GO:0005737">
    <property type="term" value="C:cytoplasm"/>
    <property type="evidence" value="ECO:0007669"/>
    <property type="project" value="UniProtKB-SubCell"/>
</dbReference>
<dbReference type="PROSITE" id="PS50860">
    <property type="entry name" value="AA_TRNA_LIGASE_II_ALA"/>
    <property type="match status" value="1"/>
</dbReference>
<evidence type="ECO:0000256" key="4">
    <source>
        <dbReference type="ARBA" id="ARBA00022723"/>
    </source>
</evidence>
<reference evidence="8" key="4">
    <citation type="submission" date="2024-05" db="EMBL/GenBank/DDBJ databases">
        <authorList>
            <person name="Sun Q."/>
            <person name="Zhou Y."/>
        </authorList>
    </citation>
    <scope>NUCLEOTIDE SEQUENCE</scope>
    <source>
        <strain evidence="8">CGMCC 1.11013</strain>
    </source>
</reference>
<proteinExistence type="predicted"/>
<dbReference type="InterPro" id="IPR012947">
    <property type="entry name" value="tRNA_SAD"/>
</dbReference>
<sequence length="243" mass="26697">MSTRALFHEDAYQTRCDATITAIDEAGIHLDQTVFYPLGGGQAGDAGTLTLADGTVIAIADTRKAKFEGATPDDAVHVPAPGQEDALAKLKAGHRVSAEIDWERRYRHMRLHTASHLICAVLPYPVDGCSITMDYARLDLATVEPIEREDVETKLRELIGGSHDVRTEWITDDEMAARPELVRTMSVKPPMGLGRVRLLRIENVDLQPCGGTHVRNTGEIGGLRIAKLEKKSARTRRLVLELA</sequence>
<name>A0A069P968_9BURK</name>
<dbReference type="Proteomes" id="UP000597138">
    <property type="component" value="Unassembled WGS sequence"/>
</dbReference>
<dbReference type="GO" id="GO:0003676">
    <property type="term" value="F:nucleic acid binding"/>
    <property type="evidence" value="ECO:0007669"/>
    <property type="project" value="InterPro"/>
</dbReference>
<dbReference type="Proteomes" id="UP000027439">
    <property type="component" value="Unassembled WGS sequence"/>
</dbReference>
<gene>
    <name evidence="9" type="ORF">BG57_00610</name>
    <name evidence="8" type="ORF">GCM10010985_21700</name>
</gene>
<dbReference type="Gene3D" id="3.30.980.10">
    <property type="entry name" value="Threonyl-trna Synthetase, Chain A, domain 2"/>
    <property type="match status" value="1"/>
</dbReference>
<evidence type="ECO:0000256" key="1">
    <source>
        <dbReference type="ARBA" id="ARBA00001947"/>
    </source>
</evidence>
<dbReference type="GO" id="GO:0005524">
    <property type="term" value="F:ATP binding"/>
    <property type="evidence" value="ECO:0007669"/>
    <property type="project" value="InterPro"/>
</dbReference>
<dbReference type="GO" id="GO:0006419">
    <property type="term" value="P:alanyl-tRNA aminoacylation"/>
    <property type="evidence" value="ECO:0007669"/>
    <property type="project" value="InterPro"/>
</dbReference>
<comment type="cofactor">
    <cofactor evidence="1">
        <name>Zn(2+)</name>
        <dbReference type="ChEBI" id="CHEBI:29105"/>
    </cofactor>
</comment>
<reference evidence="9 10" key="2">
    <citation type="submission" date="2014-03" db="EMBL/GenBank/DDBJ databases">
        <title>Draft Genome Sequences of Four Burkholderia Strains.</title>
        <authorList>
            <person name="Liu X.Y."/>
            <person name="Li C.X."/>
            <person name="Xu J.H."/>
        </authorList>
    </citation>
    <scope>NUCLEOTIDE SEQUENCE [LARGE SCALE GENOMIC DNA]</scope>
    <source>
        <strain evidence="9 10">R27</strain>
    </source>
</reference>
<evidence type="ECO:0000313" key="8">
    <source>
        <dbReference type="EMBL" id="GGD67067.1"/>
    </source>
</evidence>
<keyword evidence="11" id="KW-1185">Reference proteome</keyword>
<dbReference type="EMBL" id="BMEG01000003">
    <property type="protein sequence ID" value="GGD67067.1"/>
    <property type="molecule type" value="Genomic_DNA"/>
</dbReference>
<dbReference type="STRING" id="1071679.BG57_00610"/>
<accession>A0A069P968</accession>
<dbReference type="Pfam" id="PF01411">
    <property type="entry name" value="tRNA-synt_2c"/>
    <property type="match status" value="1"/>
</dbReference>
<organism evidence="9 10">
    <name type="scientific">Caballeronia grimmiae</name>
    <dbReference type="NCBI Taxonomy" id="1071679"/>
    <lineage>
        <taxon>Bacteria</taxon>
        <taxon>Pseudomonadati</taxon>
        <taxon>Pseudomonadota</taxon>
        <taxon>Betaproteobacteria</taxon>
        <taxon>Burkholderiales</taxon>
        <taxon>Burkholderiaceae</taxon>
        <taxon>Caballeronia</taxon>
    </lineage>
</organism>
<dbReference type="Pfam" id="PF07973">
    <property type="entry name" value="tRNA_SAD"/>
    <property type="match status" value="1"/>
</dbReference>
<dbReference type="InterPro" id="IPR018164">
    <property type="entry name" value="Ala-tRNA-synth_IIc_N"/>
</dbReference>
<comment type="caution">
    <text evidence="9">The sequence shown here is derived from an EMBL/GenBank/DDBJ whole genome shotgun (WGS) entry which is preliminary data.</text>
</comment>
<reference evidence="8" key="1">
    <citation type="journal article" date="2014" name="Int. J. Syst. Evol. Microbiol.">
        <title>Complete genome of a new Firmicutes species belonging to the dominant human colonic microbiota ('Ruminococcus bicirculans') reveals two chromosomes and a selective capacity to utilize plant glucans.</title>
        <authorList>
            <consortium name="NISC Comparative Sequencing Program"/>
            <person name="Wegmann U."/>
            <person name="Louis P."/>
            <person name="Goesmann A."/>
            <person name="Henrissat B."/>
            <person name="Duncan S.H."/>
            <person name="Flint H.J."/>
        </authorList>
    </citation>
    <scope>NUCLEOTIDE SEQUENCE</scope>
    <source>
        <strain evidence="8">CGMCC 1.11013</strain>
    </source>
</reference>
<dbReference type="Gene3D" id="2.40.30.130">
    <property type="match status" value="1"/>
</dbReference>
<keyword evidence="5" id="KW-0862">Zinc</keyword>
<evidence type="ECO:0000259" key="7">
    <source>
        <dbReference type="PROSITE" id="PS50860"/>
    </source>
</evidence>
<dbReference type="SUPFAM" id="SSF50447">
    <property type="entry name" value="Translation proteins"/>
    <property type="match status" value="1"/>
</dbReference>
<evidence type="ECO:0000256" key="3">
    <source>
        <dbReference type="ARBA" id="ARBA00017959"/>
    </source>
</evidence>
<dbReference type="PANTHER" id="PTHR43462">
    <property type="entry name" value="ALANYL-TRNA EDITING PROTEIN"/>
    <property type="match status" value="1"/>
</dbReference>
<evidence type="ECO:0000313" key="11">
    <source>
        <dbReference type="Proteomes" id="UP000597138"/>
    </source>
</evidence>
<dbReference type="GO" id="GO:0046872">
    <property type="term" value="F:metal ion binding"/>
    <property type="evidence" value="ECO:0007669"/>
    <property type="project" value="UniProtKB-KW"/>
</dbReference>
<protein>
    <recommendedName>
        <fullName evidence="3">Alanine--tRNA ligase</fullName>
    </recommendedName>
    <alternativeName>
        <fullName evidence="6">Alanyl-tRNA synthetase</fullName>
    </alternativeName>
</protein>
<dbReference type="OrthoDB" id="9812949at2"/>
<dbReference type="PANTHER" id="PTHR43462:SF1">
    <property type="entry name" value="ALANYL-TRNA EDITING PROTEIN AARSD1"/>
    <property type="match status" value="1"/>
</dbReference>
<dbReference type="SUPFAM" id="SSF55186">
    <property type="entry name" value="ThrRS/AlaRS common domain"/>
    <property type="match status" value="1"/>
</dbReference>
<dbReference type="InterPro" id="IPR018163">
    <property type="entry name" value="Thr/Ala-tRNA-synth_IIc_edit"/>
</dbReference>
<evidence type="ECO:0000313" key="10">
    <source>
        <dbReference type="Proteomes" id="UP000027439"/>
    </source>
</evidence>
<reference evidence="11" key="3">
    <citation type="journal article" date="2019" name="Int. J. Syst. Evol. Microbiol.">
        <title>The Global Catalogue of Microorganisms (GCM) 10K type strain sequencing project: providing services to taxonomists for standard genome sequencing and annotation.</title>
        <authorList>
            <consortium name="The Broad Institute Genomics Platform"/>
            <consortium name="The Broad Institute Genome Sequencing Center for Infectious Disease"/>
            <person name="Wu L."/>
            <person name="Ma J."/>
        </authorList>
    </citation>
    <scope>NUCLEOTIDE SEQUENCE [LARGE SCALE GENOMIC DNA]</scope>
    <source>
        <strain evidence="11">CGMCC 1.11013</strain>
    </source>
</reference>
<comment type="subcellular location">
    <subcellularLocation>
        <location evidence="2">Cytoplasm</location>
    </subcellularLocation>
</comment>
<dbReference type="InterPro" id="IPR051335">
    <property type="entry name" value="Alanyl-tRNA_Editing_Enzymes"/>
</dbReference>
<feature type="domain" description="Alanyl-transfer RNA synthetases family profile" evidence="7">
    <location>
        <begin position="1"/>
        <end position="243"/>
    </location>
</feature>
<dbReference type="SMART" id="SM00863">
    <property type="entry name" value="tRNA_SAD"/>
    <property type="match status" value="1"/>
</dbReference>
<dbReference type="eggNOG" id="COG2872">
    <property type="taxonomic scope" value="Bacteria"/>
</dbReference>
<dbReference type="InterPro" id="IPR018165">
    <property type="entry name" value="Ala-tRNA-synth_IIc_core"/>
</dbReference>
<dbReference type="GO" id="GO:0004813">
    <property type="term" value="F:alanine-tRNA ligase activity"/>
    <property type="evidence" value="ECO:0007669"/>
    <property type="project" value="InterPro"/>
</dbReference>
<keyword evidence="4" id="KW-0479">Metal-binding</keyword>
<dbReference type="AlphaFoldDB" id="A0A069P968"/>
<evidence type="ECO:0000256" key="5">
    <source>
        <dbReference type="ARBA" id="ARBA00022833"/>
    </source>
</evidence>
<dbReference type="InterPro" id="IPR009000">
    <property type="entry name" value="Transl_B-barrel_sf"/>
</dbReference>
<evidence type="ECO:0000256" key="2">
    <source>
        <dbReference type="ARBA" id="ARBA00004496"/>
    </source>
</evidence>
<evidence type="ECO:0000256" key="6">
    <source>
        <dbReference type="ARBA" id="ARBA00032577"/>
    </source>
</evidence>